<protein>
    <submittedName>
        <fullName evidence="7">Two pore calcium channel 1 isoform X2</fullName>
    </submittedName>
</protein>
<dbReference type="Gene3D" id="1.10.287.70">
    <property type="match status" value="2"/>
</dbReference>
<dbReference type="OrthoDB" id="10068803at2759"/>
<feature type="transmembrane region" description="Helical" evidence="6">
    <location>
        <begin position="474"/>
        <end position="495"/>
    </location>
</feature>
<gene>
    <name evidence="7" type="ORF">PACLA_8A074305</name>
</gene>
<evidence type="ECO:0000256" key="4">
    <source>
        <dbReference type="ARBA" id="ARBA00023136"/>
    </source>
</evidence>
<dbReference type="InterPro" id="IPR002048">
    <property type="entry name" value="EF_hand_dom"/>
</dbReference>
<evidence type="ECO:0000256" key="1">
    <source>
        <dbReference type="ARBA" id="ARBA00004141"/>
    </source>
</evidence>
<evidence type="ECO:0000256" key="3">
    <source>
        <dbReference type="ARBA" id="ARBA00022989"/>
    </source>
</evidence>
<dbReference type="GO" id="GO:0005216">
    <property type="term" value="F:monoatomic ion channel activity"/>
    <property type="evidence" value="ECO:0007669"/>
    <property type="project" value="InterPro"/>
</dbReference>
<keyword evidence="3 6" id="KW-1133">Transmembrane helix</keyword>
<name>A0A6S7FZP3_PARCT</name>
<dbReference type="Gene3D" id="1.20.120.350">
    <property type="entry name" value="Voltage-gated potassium channels. Chain C"/>
    <property type="match status" value="1"/>
</dbReference>
<keyword evidence="2 6" id="KW-0812">Transmembrane</keyword>
<evidence type="ECO:0000256" key="5">
    <source>
        <dbReference type="SAM" id="MobiDB-lite"/>
    </source>
</evidence>
<keyword evidence="8" id="KW-1185">Reference proteome</keyword>
<dbReference type="GO" id="GO:0005765">
    <property type="term" value="C:lysosomal membrane"/>
    <property type="evidence" value="ECO:0007669"/>
    <property type="project" value="InterPro"/>
</dbReference>
<feature type="transmembrane region" description="Helical" evidence="6">
    <location>
        <begin position="221"/>
        <end position="240"/>
    </location>
</feature>
<feature type="region of interest" description="Disordered" evidence="5">
    <location>
        <begin position="756"/>
        <end position="781"/>
    </location>
</feature>
<dbReference type="SUPFAM" id="SSF81324">
    <property type="entry name" value="Voltage-gated potassium channels"/>
    <property type="match status" value="2"/>
</dbReference>
<evidence type="ECO:0000313" key="8">
    <source>
        <dbReference type="Proteomes" id="UP001152795"/>
    </source>
</evidence>
<dbReference type="AlphaFoldDB" id="A0A6S7FZP3"/>
<reference evidence="7" key="1">
    <citation type="submission" date="2020-04" db="EMBL/GenBank/DDBJ databases">
        <authorList>
            <person name="Alioto T."/>
            <person name="Alioto T."/>
            <person name="Gomez Garrido J."/>
        </authorList>
    </citation>
    <scope>NUCLEOTIDE SEQUENCE</scope>
    <source>
        <strain evidence="7">A484AB</strain>
    </source>
</reference>
<feature type="region of interest" description="Disordered" evidence="5">
    <location>
        <begin position="1"/>
        <end position="50"/>
    </location>
</feature>
<feature type="compositionally biased region" description="Basic and acidic residues" evidence="5">
    <location>
        <begin position="9"/>
        <end position="27"/>
    </location>
</feature>
<feature type="compositionally biased region" description="Polar residues" evidence="5">
    <location>
        <begin position="31"/>
        <end position="50"/>
    </location>
</feature>
<dbReference type="PROSITE" id="PS50222">
    <property type="entry name" value="EF_HAND_2"/>
    <property type="match status" value="1"/>
</dbReference>
<dbReference type="InterPro" id="IPR027359">
    <property type="entry name" value="Volt_channel_dom_sf"/>
</dbReference>
<dbReference type="Pfam" id="PF00520">
    <property type="entry name" value="Ion_trans"/>
    <property type="match status" value="2"/>
</dbReference>
<sequence length="781" mass="90933">MISDNDGLLNRDMELVDSPENERRTDEENSDVNTSVYNRSQRSGSRVDSQEQYAFQEAAIYLEKGAANEKYHAFNDHLDKSRFLCYLIVHTTLYKVLDVVASLALLALAAIEHPAMLGMDVPIWVHGTLEASCLLISIIIFGIKIRWQGIQYSKYHKRTLVKALLIITMTTEIIVVLIRNDSHVRVTRAARPLFLLDTYYFGGVRRVFRDILKSMPPVLDIFALLLFFMVVFAILGFYFFSTNENDKNFSSFPRSFVSLFVLVTTANYPDVMMPAYHKHRGAVFFFVVYIAVALYFLMNLLLATVYSTFSSKNQSKFTKLYLHKREGARLAYNKITDPVEDGIDLRKFQKLLKYFKPRMSALNKVLAFKLLDKRRSGKINLDEFRHIYGVTKLSWRRDTNGEWFYNWDFPVPVRKVLEGIHLLVTKPFKKSLFYSYFDILIYIVIFINGCTVVFEVVMASNVSPSERDFSTVPWFSHIFTAIYATEAVLKILALGPRGYFDSYWNWFDLFVTILNILGSFDKGATFATYLRPIRLLLLFKLRKTYRVVFDTLRILLASLVNLGIVIVLFYYFFAIIGIEAFAGIELKSCCRNFSIQDEYEEDGYYYLNNFNDFFHSYVTLFELTVVNNWHVIMEGFAIATTEWSRIFFMVFYVVILVVMTIVVAFILDAFVFCIEFRKKHQNSAKDTHKVVFQTYLTKDELKLVDPRLAQTDRERIIFIGERVLTRDDLVEEMYKDELEESCRNQDDTLRSQQSLRANPSLNADRIELHDHSTVSSVEEDT</sequence>
<proteinExistence type="predicted"/>
<dbReference type="SUPFAM" id="SSF47473">
    <property type="entry name" value="EF-hand"/>
    <property type="match status" value="1"/>
</dbReference>
<dbReference type="GO" id="GO:0010008">
    <property type="term" value="C:endosome membrane"/>
    <property type="evidence" value="ECO:0007669"/>
    <property type="project" value="TreeGrafter"/>
</dbReference>
<dbReference type="FunFam" id="1.10.287.70:FF:000062">
    <property type="entry name" value="Two pore calcium channel protein 1"/>
    <property type="match status" value="1"/>
</dbReference>
<feature type="transmembrane region" description="Helical" evidence="6">
    <location>
        <begin position="123"/>
        <end position="147"/>
    </location>
</feature>
<feature type="transmembrane region" description="Helical" evidence="6">
    <location>
        <begin position="281"/>
        <end position="309"/>
    </location>
</feature>
<feature type="transmembrane region" description="Helical" evidence="6">
    <location>
        <begin position="83"/>
        <end position="111"/>
    </location>
</feature>
<dbReference type="InterPro" id="IPR011992">
    <property type="entry name" value="EF-hand-dom_pair"/>
</dbReference>
<accession>A0A6S7FZP3</accession>
<dbReference type="GO" id="GO:0005509">
    <property type="term" value="F:calcium ion binding"/>
    <property type="evidence" value="ECO:0007669"/>
    <property type="project" value="InterPro"/>
</dbReference>
<dbReference type="PANTHER" id="PTHR46474">
    <property type="entry name" value="TWO PORE CALCIUM CHANNEL PROTEIN 1"/>
    <property type="match status" value="1"/>
</dbReference>
<keyword evidence="4 6" id="KW-0472">Membrane</keyword>
<evidence type="ECO:0000256" key="2">
    <source>
        <dbReference type="ARBA" id="ARBA00022692"/>
    </source>
</evidence>
<evidence type="ECO:0000313" key="7">
    <source>
        <dbReference type="EMBL" id="CAB3981742.1"/>
    </source>
</evidence>
<feature type="transmembrane region" description="Helical" evidence="6">
    <location>
        <begin position="433"/>
        <end position="454"/>
    </location>
</feature>
<dbReference type="GO" id="GO:0022832">
    <property type="term" value="F:voltage-gated channel activity"/>
    <property type="evidence" value="ECO:0007669"/>
    <property type="project" value="InterPro"/>
</dbReference>
<dbReference type="EMBL" id="CACRXK020000424">
    <property type="protein sequence ID" value="CAB3981742.1"/>
    <property type="molecule type" value="Genomic_DNA"/>
</dbReference>
<evidence type="ECO:0000256" key="6">
    <source>
        <dbReference type="SAM" id="Phobius"/>
    </source>
</evidence>
<comment type="subcellular location">
    <subcellularLocation>
        <location evidence="1">Membrane</location>
        <topology evidence="1">Multi-pass membrane protein</topology>
    </subcellularLocation>
</comment>
<dbReference type="InterPro" id="IPR005821">
    <property type="entry name" value="Ion_trans_dom"/>
</dbReference>
<feature type="transmembrane region" description="Helical" evidence="6">
    <location>
        <begin position="554"/>
        <end position="578"/>
    </location>
</feature>
<organism evidence="7 8">
    <name type="scientific">Paramuricea clavata</name>
    <name type="common">Red gorgonian</name>
    <name type="synonym">Violescent sea-whip</name>
    <dbReference type="NCBI Taxonomy" id="317549"/>
    <lineage>
        <taxon>Eukaryota</taxon>
        <taxon>Metazoa</taxon>
        <taxon>Cnidaria</taxon>
        <taxon>Anthozoa</taxon>
        <taxon>Octocorallia</taxon>
        <taxon>Malacalcyonacea</taxon>
        <taxon>Plexauridae</taxon>
        <taxon>Paramuricea</taxon>
    </lineage>
</organism>
<dbReference type="PANTHER" id="PTHR46474:SF1">
    <property type="entry name" value="TWO PORE CHANNEL PROTEIN 1"/>
    <property type="match status" value="1"/>
</dbReference>
<feature type="transmembrane region" description="Helical" evidence="6">
    <location>
        <begin position="159"/>
        <end position="178"/>
    </location>
</feature>
<dbReference type="Proteomes" id="UP001152795">
    <property type="component" value="Unassembled WGS sequence"/>
</dbReference>
<feature type="transmembrane region" description="Helical" evidence="6">
    <location>
        <begin position="646"/>
        <end position="674"/>
    </location>
</feature>
<dbReference type="InterPro" id="IPR028801">
    <property type="entry name" value="TPC1_animal"/>
</dbReference>
<comment type="caution">
    <text evidence="7">The sequence shown here is derived from an EMBL/GenBank/DDBJ whole genome shotgun (WGS) entry which is preliminary data.</text>
</comment>